<dbReference type="Pfam" id="PF00482">
    <property type="entry name" value="T2SSF"/>
    <property type="match status" value="1"/>
</dbReference>
<evidence type="ECO:0000313" key="8">
    <source>
        <dbReference type="EMBL" id="THE63083.1"/>
    </source>
</evidence>
<feature type="transmembrane region" description="Helical" evidence="6">
    <location>
        <begin position="514"/>
        <end position="534"/>
    </location>
</feature>
<keyword evidence="5 6" id="KW-0472">Membrane</keyword>
<feature type="transmembrane region" description="Helical" evidence="6">
    <location>
        <begin position="57"/>
        <end position="77"/>
    </location>
</feature>
<evidence type="ECO:0000256" key="6">
    <source>
        <dbReference type="SAM" id="Phobius"/>
    </source>
</evidence>
<keyword evidence="4 6" id="KW-1133">Transmembrane helix</keyword>
<dbReference type="AlphaFoldDB" id="A0A4S3TIP1"/>
<feature type="transmembrane region" description="Helical" evidence="6">
    <location>
        <begin position="282"/>
        <end position="309"/>
    </location>
</feature>
<dbReference type="InterPro" id="IPR056569">
    <property type="entry name" value="ArlJ-like"/>
</dbReference>
<comment type="subcellular location">
    <subcellularLocation>
        <location evidence="1">Cell membrane</location>
        <topology evidence="1">Multi-pass membrane protein</topology>
    </subcellularLocation>
</comment>
<feature type="transmembrane region" description="Helical" evidence="6">
    <location>
        <begin position="209"/>
        <end position="231"/>
    </location>
</feature>
<comment type="caution">
    <text evidence="8">The sequence shown here is derived from an EMBL/GenBank/DDBJ whole genome shotgun (WGS) entry which is preliminary data.</text>
</comment>
<evidence type="ECO:0000256" key="3">
    <source>
        <dbReference type="ARBA" id="ARBA00022692"/>
    </source>
</evidence>
<reference evidence="8 9" key="1">
    <citation type="submission" date="2018-10" db="EMBL/GenBank/DDBJ databases">
        <title>Natronolimnobius sp. XQ-INN 246 isolated from Inner Mongolia Autonomous Region of China.</title>
        <authorList>
            <person name="Xue Q."/>
        </authorList>
    </citation>
    <scope>NUCLEOTIDE SEQUENCE [LARGE SCALE GENOMIC DNA]</scope>
    <source>
        <strain evidence="8 9">XQ-INN 246</strain>
    </source>
</reference>
<sequence>MGIVGKSTAAGELAKSIIQAYDEMEMPTRIYLLVVLLPSVFVFVLTILAAVAVEAFFLVRLLIPALGLLILLSAIGYPRLAVDQRRIEMENRFHLFVIHMTILSTTNIDRMEVLRRLAQEEEYGELAVEAQKVVDLVDVWHLSLGDACRRRAKAVPSESVEDLLERMAYTLEAGQELDEFLFQEQDVLIEKYSTVYRQSLGNLDVLKDLYLSLIISMTFALVFAIVLPLLTGNDPTIVTSIVIVLFIFVQIGFFFVIRAVVPDDPIWYLEEGYRTRTKRLMLGSTIAGVGLSVLLIAGMTVAYLAHLPILPTLEFTEIPQLLYMPIATLPLMIPGIVFWHVERQVFERDREFPNFIRALGTSESATQSTTTDVLATLRTKDFGPLTENVDELYRRLNMRLSTEKSWRFFTGDSHSFLIQKFSEMYLVGREMGGGPKRLGELISTNMSEIVNLREERRQQARTLVGVIYGITAASAFAFFIGLELAVMLSSFDIDLQGDIIGGSLIHTEQYDVPMLRFLIVLVLIFNAFISSLVLRVADGGHFGNSYLHFTALLWVGAVTGTITEWLVDLIITVDL</sequence>
<dbReference type="GO" id="GO:0005886">
    <property type="term" value="C:plasma membrane"/>
    <property type="evidence" value="ECO:0007669"/>
    <property type="project" value="UniProtKB-SubCell"/>
</dbReference>
<organism evidence="8 9">
    <name type="scientific">Salinadaptatus halalkaliphilus</name>
    <dbReference type="NCBI Taxonomy" id="2419781"/>
    <lineage>
        <taxon>Archaea</taxon>
        <taxon>Methanobacteriati</taxon>
        <taxon>Methanobacteriota</taxon>
        <taxon>Stenosarchaea group</taxon>
        <taxon>Halobacteria</taxon>
        <taxon>Halobacteriales</taxon>
        <taxon>Natrialbaceae</taxon>
        <taxon>Salinadaptatus</taxon>
    </lineage>
</organism>
<feature type="transmembrane region" description="Helical" evidence="6">
    <location>
        <begin position="30"/>
        <end position="51"/>
    </location>
</feature>
<gene>
    <name evidence="8" type="primary">flaJ</name>
    <name evidence="8" type="ORF">D8Y22_21040</name>
</gene>
<evidence type="ECO:0000256" key="1">
    <source>
        <dbReference type="ARBA" id="ARBA00004651"/>
    </source>
</evidence>
<keyword evidence="3 6" id="KW-0812">Transmembrane</keyword>
<feature type="transmembrane region" description="Helical" evidence="6">
    <location>
        <begin position="546"/>
        <end position="567"/>
    </location>
</feature>
<keyword evidence="9" id="KW-1185">Reference proteome</keyword>
<dbReference type="RefSeq" id="WP_141466572.1">
    <property type="nucleotide sequence ID" value="NZ_RBZW01000076.1"/>
</dbReference>
<evidence type="ECO:0000259" key="7">
    <source>
        <dbReference type="Pfam" id="PF00482"/>
    </source>
</evidence>
<name>A0A4S3TIP1_9EURY</name>
<dbReference type="NCBIfam" id="NF004704">
    <property type="entry name" value="PRK06041.1-2"/>
    <property type="match status" value="1"/>
</dbReference>
<dbReference type="InterPro" id="IPR018076">
    <property type="entry name" value="T2SS_GspF_dom"/>
</dbReference>
<dbReference type="EMBL" id="RBZW01000076">
    <property type="protein sequence ID" value="THE63083.1"/>
    <property type="molecule type" value="Genomic_DNA"/>
</dbReference>
<dbReference type="OrthoDB" id="141855at2157"/>
<feature type="transmembrane region" description="Helical" evidence="6">
    <location>
        <begin position="463"/>
        <end position="482"/>
    </location>
</feature>
<dbReference type="PANTHER" id="PTHR35402">
    <property type="entry name" value="INTEGRAL MEMBRANE PROTEIN-RELATED"/>
    <property type="match status" value="1"/>
</dbReference>
<proteinExistence type="predicted"/>
<dbReference type="PANTHER" id="PTHR35402:SF2">
    <property type="entry name" value="FLAGELLA ACCESSORY PROTEIN J"/>
    <property type="match status" value="1"/>
</dbReference>
<evidence type="ECO:0000256" key="2">
    <source>
        <dbReference type="ARBA" id="ARBA00022475"/>
    </source>
</evidence>
<evidence type="ECO:0000256" key="4">
    <source>
        <dbReference type="ARBA" id="ARBA00022989"/>
    </source>
</evidence>
<feature type="domain" description="Type II secretion system protein GspF" evidence="7">
    <location>
        <begin position="96"/>
        <end position="223"/>
    </location>
</feature>
<feature type="transmembrane region" description="Helical" evidence="6">
    <location>
        <begin position="237"/>
        <end position="261"/>
    </location>
</feature>
<keyword evidence="2" id="KW-1003">Cell membrane</keyword>
<dbReference type="Proteomes" id="UP000318864">
    <property type="component" value="Unassembled WGS sequence"/>
</dbReference>
<accession>A0A4S3TIP1</accession>
<feature type="transmembrane region" description="Helical" evidence="6">
    <location>
        <begin position="321"/>
        <end position="341"/>
    </location>
</feature>
<evidence type="ECO:0000313" key="9">
    <source>
        <dbReference type="Proteomes" id="UP000318864"/>
    </source>
</evidence>
<evidence type="ECO:0000256" key="5">
    <source>
        <dbReference type="ARBA" id="ARBA00023136"/>
    </source>
</evidence>
<protein>
    <submittedName>
        <fullName evidence="8">Archaellar assembly protein FlaJ</fullName>
    </submittedName>
</protein>